<feature type="compositionally biased region" description="Low complexity" evidence="1">
    <location>
        <begin position="75"/>
        <end position="90"/>
    </location>
</feature>
<dbReference type="SUPFAM" id="SSF50199">
    <property type="entry name" value="Staphylococcal nuclease"/>
    <property type="match status" value="1"/>
</dbReference>
<keyword evidence="5" id="KW-1185">Reference proteome</keyword>
<dbReference type="InterPro" id="IPR035437">
    <property type="entry name" value="SNase_OB-fold_sf"/>
</dbReference>
<evidence type="ECO:0000259" key="3">
    <source>
        <dbReference type="PROSITE" id="PS50830"/>
    </source>
</evidence>
<feature type="compositionally biased region" description="Basic and acidic residues" evidence="1">
    <location>
        <begin position="309"/>
        <end position="321"/>
    </location>
</feature>
<feature type="domain" description="TNase-like" evidence="3">
    <location>
        <begin position="120"/>
        <end position="253"/>
    </location>
</feature>
<feature type="compositionally biased region" description="Low complexity" evidence="1">
    <location>
        <begin position="274"/>
        <end position="287"/>
    </location>
</feature>
<name>A0ABW0V1Y5_9ACTN</name>
<feature type="transmembrane region" description="Helical" evidence="2">
    <location>
        <begin position="48"/>
        <end position="69"/>
    </location>
</feature>
<keyword evidence="2" id="KW-1133">Transmembrane helix</keyword>
<evidence type="ECO:0000256" key="1">
    <source>
        <dbReference type="SAM" id="MobiDB-lite"/>
    </source>
</evidence>
<evidence type="ECO:0000313" key="4">
    <source>
        <dbReference type="EMBL" id="MFC5638531.1"/>
    </source>
</evidence>
<evidence type="ECO:0000256" key="2">
    <source>
        <dbReference type="SAM" id="Phobius"/>
    </source>
</evidence>
<gene>
    <name evidence="4" type="ORF">ACFPZJ_33175</name>
</gene>
<comment type="caution">
    <text evidence="4">The sequence shown here is derived from an EMBL/GenBank/DDBJ whole genome shotgun (WGS) entry which is preliminary data.</text>
</comment>
<feature type="region of interest" description="Disordered" evidence="1">
    <location>
        <begin position="69"/>
        <end position="127"/>
    </location>
</feature>
<reference evidence="5" key="1">
    <citation type="journal article" date="2019" name="Int. J. Syst. Evol. Microbiol.">
        <title>The Global Catalogue of Microorganisms (GCM) 10K type strain sequencing project: providing services to taxonomists for standard genome sequencing and annotation.</title>
        <authorList>
            <consortium name="The Broad Institute Genomics Platform"/>
            <consortium name="The Broad Institute Genome Sequencing Center for Infectious Disease"/>
            <person name="Wu L."/>
            <person name="Ma J."/>
        </authorList>
    </citation>
    <scope>NUCLEOTIDE SEQUENCE [LARGE SCALE GENOMIC DNA]</scope>
    <source>
        <strain evidence="5">CGMCC 4.7248</strain>
    </source>
</reference>
<dbReference type="Proteomes" id="UP001596154">
    <property type="component" value="Unassembled WGS sequence"/>
</dbReference>
<dbReference type="RefSeq" id="WP_381029498.1">
    <property type="nucleotide sequence ID" value="NZ_JBHSNY010000013.1"/>
</dbReference>
<protein>
    <submittedName>
        <fullName evidence="4">Thermonuclease family protein</fullName>
    </submittedName>
</protein>
<sequence length="328" mass="34577">MRHRLTHLEGAMCPSRPPDARAWRDQSWQPRPRRPRDPRRPGRLKHPWITALAVVLGLLLGLGGLGSLLEDGREPTSGSSTPTETSTRPPARSPAPPSSPPSSPPRDDTATPAGKPSPTPPPSVVVVGVVDGDTLDVRGDGRILPKDRVARVRLLEVDTPEKGACFADEATARTTALLPPGSRVRVQRDVELMDRYDRHLLYVWTEDGTFLNESLVRSGHAEAVLFPPNDKHWTAIAGAEDAARQAGAGLLSACPETPPQTPAAPGPADPAAPDPADSAASPDAGLPDGPPAGVPDVDCSDLPGPVRVGPDDPHRLDRDGDGIGCDAN</sequence>
<feature type="compositionally biased region" description="Pro residues" evidence="1">
    <location>
        <begin position="91"/>
        <end position="104"/>
    </location>
</feature>
<keyword evidence="2" id="KW-0812">Transmembrane</keyword>
<dbReference type="Pfam" id="PF00565">
    <property type="entry name" value="SNase"/>
    <property type="match status" value="1"/>
</dbReference>
<proteinExistence type="predicted"/>
<dbReference type="PROSITE" id="PS50830">
    <property type="entry name" value="TNASE_3"/>
    <property type="match status" value="1"/>
</dbReference>
<feature type="compositionally biased region" description="Basic residues" evidence="1">
    <location>
        <begin position="31"/>
        <end position="43"/>
    </location>
</feature>
<feature type="region of interest" description="Disordered" evidence="1">
    <location>
        <begin position="1"/>
        <end position="43"/>
    </location>
</feature>
<accession>A0ABW0V1Y5</accession>
<dbReference type="InterPro" id="IPR016071">
    <property type="entry name" value="Staphylococal_nuclease_OB-fold"/>
</dbReference>
<keyword evidence="2" id="KW-0472">Membrane</keyword>
<dbReference type="Gene3D" id="2.40.50.90">
    <property type="match status" value="1"/>
</dbReference>
<dbReference type="EMBL" id="JBHSNY010000013">
    <property type="protein sequence ID" value="MFC5638531.1"/>
    <property type="molecule type" value="Genomic_DNA"/>
</dbReference>
<evidence type="ECO:0000313" key="5">
    <source>
        <dbReference type="Proteomes" id="UP001596154"/>
    </source>
</evidence>
<dbReference type="SMART" id="SM00318">
    <property type="entry name" value="SNc"/>
    <property type="match status" value="1"/>
</dbReference>
<feature type="region of interest" description="Disordered" evidence="1">
    <location>
        <begin position="251"/>
        <end position="328"/>
    </location>
</feature>
<organism evidence="4 5">
    <name type="scientific">Streptomyces bullii</name>
    <dbReference type="NCBI Taxonomy" id="349910"/>
    <lineage>
        <taxon>Bacteria</taxon>
        <taxon>Bacillati</taxon>
        <taxon>Actinomycetota</taxon>
        <taxon>Actinomycetes</taxon>
        <taxon>Kitasatosporales</taxon>
        <taxon>Streptomycetaceae</taxon>
        <taxon>Streptomyces</taxon>
    </lineage>
</organism>
<feature type="compositionally biased region" description="Pro residues" evidence="1">
    <location>
        <begin position="256"/>
        <end position="273"/>
    </location>
</feature>